<keyword evidence="9 11" id="KW-0472">Membrane</keyword>
<keyword evidence="3" id="KW-1003">Cell membrane</keyword>
<evidence type="ECO:0000256" key="5">
    <source>
        <dbReference type="ARBA" id="ARBA00022741"/>
    </source>
</evidence>
<evidence type="ECO:0000313" key="13">
    <source>
        <dbReference type="Proteomes" id="UP000321797"/>
    </source>
</evidence>
<dbReference type="AlphaFoldDB" id="A0A5C7Y9R2"/>
<feature type="region of interest" description="Disordered" evidence="10">
    <location>
        <begin position="1"/>
        <end position="21"/>
    </location>
</feature>
<dbReference type="PANTHER" id="PTHR40765:SF2">
    <property type="entry name" value="ESX-2 SECRETION SYSTEM ATPASE ECCB2"/>
    <property type="match status" value="1"/>
</dbReference>
<sequence>MDSGTDGAGADSRRARRGRGGAGLNLASRTQVSGHYFLRRRLGFALLRRSVRMEIDPVRLQRVLLMVSGGIATVLLVGALAAGWFKPAGLIDDSTNIVAERKSSALYAVVDGRLYPALNLVSARLIAGSADLPTYVNADEIAKWPKGPTVGIELAPVDTPRVVAPELSRWAVCDTASATKAGRPMVTGIDGHLTLGDGADRLGDDEALLMSYGEAVFLVHGGVRMPVDISDRVITEGLGIEAGAVPVRMSQALYDAMPVGPALVVPTVPSAGSPASGQWSPGVVVGSVVSSRDEASGEDRFYVVATDGVQPVSRVVAAMLRQHDSFGMNTVPQVSPDRLAAVPRVHVLDVDAYPTSRVRVVDAGVHPVTCLAWEWKVHDRQASHYVVRGRSLPVTAAERGKIVSLVGGGRGGVQADEVLVGSGASTFVTTTGAAPDSSRRETLWLVTDSGSRYGVPFDKEALKALGLVLDDVRPAPWPMLQVWPAGPELSRAAALTVHDGTTVAGSAQPLQKQGG</sequence>
<reference evidence="12 13" key="1">
    <citation type="submission" date="2018-09" db="EMBL/GenBank/DDBJ databases">
        <title>Metagenome Assembled Genomes from an Advanced Water Purification Facility.</title>
        <authorList>
            <person name="Stamps B.W."/>
            <person name="Spear J.R."/>
        </authorList>
    </citation>
    <scope>NUCLEOTIDE SEQUENCE [LARGE SCALE GENOMIC DNA]</scope>
    <source>
        <strain evidence="12">Bin_29_2</strain>
    </source>
</reference>
<evidence type="ECO:0000256" key="10">
    <source>
        <dbReference type="SAM" id="MobiDB-lite"/>
    </source>
</evidence>
<dbReference type="Proteomes" id="UP000321797">
    <property type="component" value="Unassembled WGS sequence"/>
</dbReference>
<evidence type="ECO:0000256" key="3">
    <source>
        <dbReference type="ARBA" id="ARBA00022475"/>
    </source>
</evidence>
<comment type="similarity">
    <text evidence="2">Belongs to the EccB family.</text>
</comment>
<dbReference type="InterPro" id="IPR044857">
    <property type="entry name" value="T7SS_EccB_R1"/>
</dbReference>
<dbReference type="Gene3D" id="2.40.50.910">
    <property type="entry name" value="Type VII secretion system EccB, repeat 3 domain"/>
    <property type="match status" value="1"/>
</dbReference>
<dbReference type="GO" id="GO:0005576">
    <property type="term" value="C:extracellular region"/>
    <property type="evidence" value="ECO:0007669"/>
    <property type="project" value="TreeGrafter"/>
</dbReference>
<proteinExistence type="inferred from homology"/>
<gene>
    <name evidence="12" type="primary">eccB</name>
    <name evidence="12" type="ORF">E6Q54_06890</name>
</gene>
<evidence type="ECO:0000256" key="7">
    <source>
        <dbReference type="ARBA" id="ARBA00022840"/>
    </source>
</evidence>
<dbReference type="GO" id="GO:0016787">
    <property type="term" value="F:hydrolase activity"/>
    <property type="evidence" value="ECO:0007669"/>
    <property type="project" value="UniProtKB-KW"/>
</dbReference>
<dbReference type="Gene3D" id="3.30.2390.20">
    <property type="entry name" value="Type VII secretion system EccB, repeat 1 domain"/>
    <property type="match status" value="1"/>
</dbReference>
<keyword evidence="6" id="KW-0378">Hydrolase</keyword>
<dbReference type="InterPro" id="IPR042485">
    <property type="entry name" value="T7SS_EccB_R3"/>
</dbReference>
<keyword evidence="4 11" id="KW-0812">Transmembrane</keyword>
<dbReference type="EMBL" id="SSGD01000031">
    <property type="protein sequence ID" value="TXI57994.1"/>
    <property type="molecule type" value="Genomic_DNA"/>
</dbReference>
<evidence type="ECO:0000313" key="12">
    <source>
        <dbReference type="EMBL" id="TXI57994.1"/>
    </source>
</evidence>
<keyword evidence="7" id="KW-0067">ATP-binding</keyword>
<comment type="caution">
    <text evidence="12">The sequence shown here is derived from an EMBL/GenBank/DDBJ whole genome shotgun (WGS) entry which is preliminary data.</text>
</comment>
<feature type="transmembrane region" description="Helical" evidence="11">
    <location>
        <begin position="63"/>
        <end position="85"/>
    </location>
</feature>
<accession>A0A5C7Y9R2</accession>
<protein>
    <submittedName>
        <fullName evidence="12">Type VII secretion protein EccB</fullName>
    </submittedName>
</protein>
<dbReference type="PANTHER" id="PTHR40765">
    <property type="entry name" value="ESX-2 SECRETION SYSTEM ATPASE ECCB2"/>
    <property type="match status" value="1"/>
</dbReference>
<comment type="subcellular location">
    <subcellularLocation>
        <location evidence="1">Cell membrane</location>
        <topology evidence="1">Single-pass membrane protein</topology>
    </subcellularLocation>
</comment>
<evidence type="ECO:0000256" key="1">
    <source>
        <dbReference type="ARBA" id="ARBA00004162"/>
    </source>
</evidence>
<dbReference type="InterPro" id="IPR007795">
    <property type="entry name" value="T7SS_EccB"/>
</dbReference>
<evidence type="ECO:0000256" key="9">
    <source>
        <dbReference type="ARBA" id="ARBA00023136"/>
    </source>
</evidence>
<evidence type="ECO:0000256" key="4">
    <source>
        <dbReference type="ARBA" id="ARBA00022692"/>
    </source>
</evidence>
<keyword evidence="8 11" id="KW-1133">Transmembrane helix</keyword>
<organism evidence="12 13">
    <name type="scientific">Mycolicibacter arupensis</name>
    <dbReference type="NCBI Taxonomy" id="342002"/>
    <lineage>
        <taxon>Bacteria</taxon>
        <taxon>Bacillati</taxon>
        <taxon>Actinomycetota</taxon>
        <taxon>Actinomycetes</taxon>
        <taxon>Mycobacteriales</taxon>
        <taxon>Mycobacteriaceae</taxon>
        <taxon>Mycolicibacter</taxon>
    </lineage>
</organism>
<name>A0A5C7Y9R2_9MYCO</name>
<dbReference type="GO" id="GO:0005524">
    <property type="term" value="F:ATP binding"/>
    <property type="evidence" value="ECO:0007669"/>
    <property type="project" value="UniProtKB-KW"/>
</dbReference>
<keyword evidence="5" id="KW-0547">Nucleotide-binding</keyword>
<dbReference type="NCBIfam" id="TIGR03919">
    <property type="entry name" value="T7SS_EccB"/>
    <property type="match status" value="1"/>
</dbReference>
<evidence type="ECO:0000256" key="8">
    <source>
        <dbReference type="ARBA" id="ARBA00022989"/>
    </source>
</evidence>
<dbReference type="GO" id="GO:0005886">
    <property type="term" value="C:plasma membrane"/>
    <property type="evidence" value="ECO:0007669"/>
    <property type="project" value="UniProtKB-SubCell"/>
</dbReference>
<evidence type="ECO:0000256" key="6">
    <source>
        <dbReference type="ARBA" id="ARBA00022801"/>
    </source>
</evidence>
<evidence type="ECO:0000256" key="2">
    <source>
        <dbReference type="ARBA" id="ARBA00008149"/>
    </source>
</evidence>
<dbReference type="Pfam" id="PF05108">
    <property type="entry name" value="T7SS_ESX1_EccB"/>
    <property type="match status" value="1"/>
</dbReference>
<evidence type="ECO:0000256" key="11">
    <source>
        <dbReference type="SAM" id="Phobius"/>
    </source>
</evidence>